<keyword evidence="3" id="KW-0804">Transcription</keyword>
<dbReference type="SMART" id="SM01134">
    <property type="entry name" value="DeoRC"/>
    <property type="match status" value="1"/>
</dbReference>
<sequence length="256" mass="28103">MILNIAERHKLILKKLKKNGFVEVIDLSQEFGVSLVTIRKDLKALEEKKLLFRSHGKAIPSNPYTTEHHVSIKEKINRKEKIRIAVAAGLILKPNDSIIIASGTSVIEFAKNIKPVEGLIVLTASLNTSLILAKNPDIDVIQLGGIIRRSSSSVVGPISEKMLAEFSFTKLFLGVDGIDLEYGLTTTNPMEASLNKEMIKAAQKIIVLADSSKFGKRGFGRICGLEEIDQIITDSGIDPDFKEKLIDLGIDITVVD</sequence>
<name>A0A2S7KL07_9FLAO</name>
<feature type="domain" description="HTH deoR-type" evidence="4">
    <location>
        <begin position="5"/>
        <end position="60"/>
    </location>
</feature>
<proteinExistence type="predicted"/>
<dbReference type="InterPro" id="IPR036390">
    <property type="entry name" value="WH_DNA-bd_sf"/>
</dbReference>
<dbReference type="InterPro" id="IPR037171">
    <property type="entry name" value="NagB/RpiA_transferase-like"/>
</dbReference>
<dbReference type="PRINTS" id="PR00037">
    <property type="entry name" value="HTHLACR"/>
</dbReference>
<dbReference type="InterPro" id="IPR018356">
    <property type="entry name" value="Tscrpt_reg_HTH_DeoR_CS"/>
</dbReference>
<dbReference type="PROSITE" id="PS51000">
    <property type="entry name" value="HTH_DEOR_2"/>
    <property type="match status" value="1"/>
</dbReference>
<dbReference type="InterPro" id="IPR014036">
    <property type="entry name" value="DeoR-like_C"/>
</dbReference>
<dbReference type="Proteomes" id="UP000239522">
    <property type="component" value="Unassembled WGS sequence"/>
</dbReference>
<evidence type="ECO:0000256" key="1">
    <source>
        <dbReference type="ARBA" id="ARBA00023015"/>
    </source>
</evidence>
<dbReference type="SMART" id="SM00420">
    <property type="entry name" value="HTH_DEOR"/>
    <property type="match status" value="1"/>
</dbReference>
<gene>
    <name evidence="5" type="ORF">BST83_18410</name>
</gene>
<evidence type="ECO:0000313" key="6">
    <source>
        <dbReference type="Proteomes" id="UP000239522"/>
    </source>
</evidence>
<dbReference type="InterPro" id="IPR036388">
    <property type="entry name" value="WH-like_DNA-bd_sf"/>
</dbReference>
<dbReference type="PROSITE" id="PS00894">
    <property type="entry name" value="HTH_DEOR_1"/>
    <property type="match status" value="1"/>
</dbReference>
<dbReference type="PANTHER" id="PTHR30363">
    <property type="entry name" value="HTH-TYPE TRANSCRIPTIONAL REGULATOR SRLR-RELATED"/>
    <property type="match status" value="1"/>
</dbReference>
<dbReference type="InterPro" id="IPR050313">
    <property type="entry name" value="Carb_Metab_HTH_regulators"/>
</dbReference>
<evidence type="ECO:0000259" key="4">
    <source>
        <dbReference type="PROSITE" id="PS51000"/>
    </source>
</evidence>
<keyword evidence="2" id="KW-0238">DNA-binding</keyword>
<dbReference type="SUPFAM" id="SSF100950">
    <property type="entry name" value="NagB/RpiA/CoA transferase-like"/>
    <property type="match status" value="1"/>
</dbReference>
<organism evidence="5 6">
    <name type="scientific">Polaribacter filamentus</name>
    <dbReference type="NCBI Taxonomy" id="53483"/>
    <lineage>
        <taxon>Bacteria</taxon>
        <taxon>Pseudomonadati</taxon>
        <taxon>Bacteroidota</taxon>
        <taxon>Flavobacteriia</taxon>
        <taxon>Flavobacteriales</taxon>
        <taxon>Flavobacteriaceae</taxon>
    </lineage>
</organism>
<dbReference type="InterPro" id="IPR001034">
    <property type="entry name" value="DeoR_HTH"/>
</dbReference>
<dbReference type="SUPFAM" id="SSF46785">
    <property type="entry name" value="Winged helix' DNA-binding domain"/>
    <property type="match status" value="1"/>
</dbReference>
<dbReference type="EMBL" id="MQUA01000014">
    <property type="protein sequence ID" value="PQB03281.1"/>
    <property type="molecule type" value="Genomic_DNA"/>
</dbReference>
<dbReference type="PANTHER" id="PTHR30363:SF44">
    <property type="entry name" value="AGA OPERON TRANSCRIPTIONAL REPRESSOR-RELATED"/>
    <property type="match status" value="1"/>
</dbReference>
<dbReference type="OrthoDB" id="9797223at2"/>
<dbReference type="AlphaFoldDB" id="A0A2S7KL07"/>
<evidence type="ECO:0000256" key="2">
    <source>
        <dbReference type="ARBA" id="ARBA00023125"/>
    </source>
</evidence>
<dbReference type="GO" id="GO:0003677">
    <property type="term" value="F:DNA binding"/>
    <property type="evidence" value="ECO:0007669"/>
    <property type="project" value="UniProtKB-KW"/>
</dbReference>
<dbReference type="Pfam" id="PF00455">
    <property type="entry name" value="DeoRC"/>
    <property type="match status" value="1"/>
</dbReference>
<dbReference type="Gene3D" id="3.40.50.1360">
    <property type="match status" value="1"/>
</dbReference>
<keyword evidence="1" id="KW-0805">Transcription regulation</keyword>
<reference evidence="5 6" key="1">
    <citation type="submission" date="2016-11" db="EMBL/GenBank/DDBJ databases">
        <title>Trade-off between light-utilization and light-protection in marine flavobacteria.</title>
        <authorList>
            <person name="Kumagai Y."/>
        </authorList>
    </citation>
    <scope>NUCLEOTIDE SEQUENCE [LARGE SCALE GENOMIC DNA]</scope>
    <source>
        <strain evidence="5 6">ATCC 700397</strain>
    </source>
</reference>
<evidence type="ECO:0000313" key="5">
    <source>
        <dbReference type="EMBL" id="PQB03281.1"/>
    </source>
</evidence>
<evidence type="ECO:0000256" key="3">
    <source>
        <dbReference type="ARBA" id="ARBA00023163"/>
    </source>
</evidence>
<accession>A0A2S7KL07</accession>
<dbReference type="Pfam" id="PF08220">
    <property type="entry name" value="HTH_DeoR"/>
    <property type="match status" value="1"/>
</dbReference>
<protein>
    <submittedName>
        <fullName evidence="5">Transcriptional regulator</fullName>
    </submittedName>
</protein>
<dbReference type="GO" id="GO:0003700">
    <property type="term" value="F:DNA-binding transcription factor activity"/>
    <property type="evidence" value="ECO:0007669"/>
    <property type="project" value="InterPro"/>
</dbReference>
<dbReference type="RefSeq" id="WP_104811201.1">
    <property type="nucleotide sequence ID" value="NZ_MQUA01000014.1"/>
</dbReference>
<keyword evidence="6" id="KW-1185">Reference proteome</keyword>
<comment type="caution">
    <text evidence="5">The sequence shown here is derived from an EMBL/GenBank/DDBJ whole genome shotgun (WGS) entry which is preliminary data.</text>
</comment>
<dbReference type="Gene3D" id="1.10.10.10">
    <property type="entry name" value="Winged helix-like DNA-binding domain superfamily/Winged helix DNA-binding domain"/>
    <property type="match status" value="1"/>
</dbReference>